<dbReference type="InterPro" id="IPR051476">
    <property type="entry name" value="Bac_ResReg_Asp_Phosphatase"/>
</dbReference>
<dbReference type="OrthoDB" id="626167at2759"/>
<dbReference type="PROSITE" id="PS50005">
    <property type="entry name" value="TPR"/>
    <property type="match status" value="1"/>
</dbReference>
<feature type="repeat" description="TPR" evidence="6">
    <location>
        <begin position="317"/>
        <end position="350"/>
    </location>
</feature>
<dbReference type="GO" id="GO:0005929">
    <property type="term" value="C:cilium"/>
    <property type="evidence" value="ECO:0007669"/>
    <property type="project" value="TreeGrafter"/>
</dbReference>
<dbReference type="AlphaFoldDB" id="A0A250X9X0"/>
<dbReference type="Pfam" id="PF13174">
    <property type="entry name" value="TPR_6"/>
    <property type="match status" value="1"/>
</dbReference>
<dbReference type="EMBL" id="BEGY01000046">
    <property type="protein sequence ID" value="GAX79864.1"/>
    <property type="molecule type" value="Genomic_DNA"/>
</dbReference>
<dbReference type="PANTHER" id="PTHR46630:SF1">
    <property type="entry name" value="TETRATRICOPEPTIDE REPEAT PROTEIN 29"/>
    <property type="match status" value="1"/>
</dbReference>
<dbReference type="Pfam" id="PF13424">
    <property type="entry name" value="TPR_12"/>
    <property type="match status" value="1"/>
</dbReference>
<dbReference type="STRING" id="1157962.A0A250X9X0"/>
<keyword evidence="4 6" id="KW-0802">TPR repeat</keyword>
<keyword evidence="3" id="KW-0677">Repeat</keyword>
<sequence length="397" mass="44065">MTFQNGASREKKTFKEKLFSMVQEADVQEKTALREAQSLDKKTLAIMMLLDGRPQAFVDFFNLTHGRLGNASTSGRGEPPLPQESLLLLKNHLVKVDTATRAGKMDEVCSSYKTLSKYFNELGRLPYSDFFLKQAVTISQKTGWVAGELEALQALGAVYEQMQDVLAAVTCHEKRLALAMENMIEADSESALLSLTAVYLGQAEGEEKTSQTAAALTSYSKCLSAAERAGEDAVRAKAHFRMGMIHFQEKRWQEAIYHLRQFVEDGAASMGDKVAEGVAHTALAQSLRENHDVEGSVALLEDYLETAQRGGDQHGPAMACCSLGTVYFEKKEFQKAVAYFERFYEIARSLNDRPMLDTARFNLGVARGSLRMPAYMQLVNGDLPVLMQWKNSRAGLI</sequence>
<accession>A0A250X9X0</accession>
<keyword evidence="2" id="KW-0963">Cytoplasm</keyword>
<dbReference type="Proteomes" id="UP000232323">
    <property type="component" value="Unassembled WGS sequence"/>
</dbReference>
<comment type="caution">
    <text evidence="7">The sequence shown here is derived from an EMBL/GenBank/DDBJ whole genome shotgun (WGS) entry which is preliminary data.</text>
</comment>
<dbReference type="Gene3D" id="1.25.40.10">
    <property type="entry name" value="Tetratricopeptide repeat domain"/>
    <property type="match status" value="1"/>
</dbReference>
<reference evidence="7 8" key="1">
    <citation type="submission" date="2017-08" db="EMBL/GenBank/DDBJ databases">
        <title>Acidophilic green algal genome provides insights into adaptation to an acidic environment.</title>
        <authorList>
            <person name="Hirooka S."/>
            <person name="Hirose Y."/>
            <person name="Kanesaki Y."/>
            <person name="Higuchi S."/>
            <person name="Fujiwara T."/>
            <person name="Onuma R."/>
            <person name="Era A."/>
            <person name="Ohbayashi R."/>
            <person name="Uzuka A."/>
            <person name="Nozaki H."/>
            <person name="Yoshikawa H."/>
            <person name="Miyagishima S.Y."/>
        </authorList>
    </citation>
    <scope>NUCLEOTIDE SEQUENCE [LARGE SCALE GENOMIC DNA]</scope>
    <source>
        <strain evidence="7 8">NIES-2499</strain>
    </source>
</reference>
<comment type="subcellular location">
    <subcellularLocation>
        <location evidence="1">Cytoplasm</location>
    </subcellularLocation>
</comment>
<dbReference type="SUPFAM" id="SSF48452">
    <property type="entry name" value="TPR-like"/>
    <property type="match status" value="2"/>
</dbReference>
<keyword evidence="8" id="KW-1185">Reference proteome</keyword>
<dbReference type="PANTHER" id="PTHR46630">
    <property type="entry name" value="TETRATRICOPEPTIDE REPEAT PROTEIN 29"/>
    <property type="match status" value="1"/>
</dbReference>
<evidence type="ECO:0000313" key="7">
    <source>
        <dbReference type="EMBL" id="GAX79864.1"/>
    </source>
</evidence>
<evidence type="ECO:0000256" key="6">
    <source>
        <dbReference type="PROSITE-ProRule" id="PRU00339"/>
    </source>
</evidence>
<organism evidence="7 8">
    <name type="scientific">Chlamydomonas eustigma</name>
    <dbReference type="NCBI Taxonomy" id="1157962"/>
    <lineage>
        <taxon>Eukaryota</taxon>
        <taxon>Viridiplantae</taxon>
        <taxon>Chlorophyta</taxon>
        <taxon>core chlorophytes</taxon>
        <taxon>Chlorophyceae</taxon>
        <taxon>CS clade</taxon>
        <taxon>Chlamydomonadales</taxon>
        <taxon>Chlamydomonadaceae</taxon>
        <taxon>Chlamydomonas</taxon>
    </lineage>
</organism>
<dbReference type="GO" id="GO:0005737">
    <property type="term" value="C:cytoplasm"/>
    <property type="evidence" value="ECO:0007669"/>
    <property type="project" value="UniProtKB-SubCell"/>
</dbReference>
<proteinExistence type="predicted"/>
<name>A0A250X9X0_9CHLO</name>
<evidence type="ECO:0000313" key="8">
    <source>
        <dbReference type="Proteomes" id="UP000232323"/>
    </source>
</evidence>
<dbReference type="InterPro" id="IPR011990">
    <property type="entry name" value="TPR-like_helical_dom_sf"/>
</dbReference>
<evidence type="ECO:0000256" key="1">
    <source>
        <dbReference type="ARBA" id="ARBA00004496"/>
    </source>
</evidence>
<dbReference type="InterPro" id="IPR019734">
    <property type="entry name" value="TPR_rpt"/>
</dbReference>
<gene>
    <name evidence="7" type="ORF">CEUSTIGMA_g7304.t1</name>
</gene>
<evidence type="ECO:0000256" key="4">
    <source>
        <dbReference type="ARBA" id="ARBA00022803"/>
    </source>
</evidence>
<dbReference type="SMART" id="SM00028">
    <property type="entry name" value="TPR"/>
    <property type="match status" value="4"/>
</dbReference>
<evidence type="ECO:0000256" key="2">
    <source>
        <dbReference type="ARBA" id="ARBA00022490"/>
    </source>
</evidence>
<evidence type="ECO:0000256" key="3">
    <source>
        <dbReference type="ARBA" id="ARBA00022737"/>
    </source>
</evidence>
<dbReference type="GO" id="GO:0003341">
    <property type="term" value="P:cilium movement"/>
    <property type="evidence" value="ECO:0007669"/>
    <property type="project" value="TreeGrafter"/>
</dbReference>
<protein>
    <recommendedName>
        <fullName evidence="5">Tetratricopeptide repeat protein 29</fullName>
    </recommendedName>
</protein>
<evidence type="ECO:0000256" key="5">
    <source>
        <dbReference type="ARBA" id="ARBA00040665"/>
    </source>
</evidence>